<sequence length="350" mass="37851">MNTVVNGRVIYKAIPHGYPEPGKTVVYDATQAVDLDGVPLGGGILVKTLVLAISPYMRGKMRPAHIKSYTPPYDLNEPLYGYGVGVVLRSEDPGFKKGDHVFTENLRHEEYTVIQNPNDCEIVFNDVGLPWPIYVTAAGMPGMTAYMGWKEFSHAKKGDVVFVTIGAGAVGRQVPHAIDLVIQLAKLDGLEVISSAGSDAKVEYIRSLGADVAFNHKTTDTASILAEHGPINIFWDGVGGDTLDAALKAADFGARFIECGMISGYNGGFIPIKNIHMVMTKSISMTGFQVINLIPNHLANFRHEFPDLLAKGALKFRVQIMEGLDQVGEALMAVQKGLNTAPVVVRVAQE</sequence>
<dbReference type="Gene3D" id="3.40.50.720">
    <property type="entry name" value="NAD(P)-binding Rossmann-like Domain"/>
    <property type="match status" value="1"/>
</dbReference>
<name>A0ABR3J3C3_9AGAR</name>
<dbReference type="PANTHER" id="PTHR43205:SF7">
    <property type="entry name" value="PROSTAGLANDIN REDUCTASE 1"/>
    <property type="match status" value="1"/>
</dbReference>
<dbReference type="SMART" id="SM00829">
    <property type="entry name" value="PKS_ER"/>
    <property type="match status" value="1"/>
</dbReference>
<dbReference type="InterPro" id="IPR036291">
    <property type="entry name" value="NAD(P)-bd_dom_sf"/>
</dbReference>
<accession>A0ABR3J3C3</accession>
<dbReference type="Proteomes" id="UP001556367">
    <property type="component" value="Unassembled WGS sequence"/>
</dbReference>
<organism evidence="3 4">
    <name type="scientific">Hohenbuehelia grisea</name>
    <dbReference type="NCBI Taxonomy" id="104357"/>
    <lineage>
        <taxon>Eukaryota</taxon>
        <taxon>Fungi</taxon>
        <taxon>Dikarya</taxon>
        <taxon>Basidiomycota</taxon>
        <taxon>Agaricomycotina</taxon>
        <taxon>Agaricomycetes</taxon>
        <taxon>Agaricomycetidae</taxon>
        <taxon>Agaricales</taxon>
        <taxon>Pleurotineae</taxon>
        <taxon>Pleurotaceae</taxon>
        <taxon>Hohenbuehelia</taxon>
    </lineage>
</organism>
<protein>
    <recommendedName>
        <fullName evidence="2">Enoyl reductase (ER) domain-containing protein</fullName>
    </recommendedName>
</protein>
<comment type="caution">
    <text evidence="3">The sequence shown here is derived from an EMBL/GenBank/DDBJ whole genome shotgun (WGS) entry which is preliminary data.</text>
</comment>
<dbReference type="EMBL" id="JASNQZ010000012">
    <property type="protein sequence ID" value="KAL0950135.1"/>
    <property type="molecule type" value="Genomic_DNA"/>
</dbReference>
<dbReference type="SUPFAM" id="SSF51735">
    <property type="entry name" value="NAD(P)-binding Rossmann-fold domains"/>
    <property type="match status" value="1"/>
</dbReference>
<dbReference type="Pfam" id="PF16884">
    <property type="entry name" value="ADH_N_2"/>
    <property type="match status" value="1"/>
</dbReference>
<dbReference type="PANTHER" id="PTHR43205">
    <property type="entry name" value="PROSTAGLANDIN REDUCTASE"/>
    <property type="match status" value="1"/>
</dbReference>
<dbReference type="Pfam" id="PF00107">
    <property type="entry name" value="ADH_zinc_N"/>
    <property type="match status" value="1"/>
</dbReference>
<dbReference type="CDD" id="cd05288">
    <property type="entry name" value="PGDH"/>
    <property type="match status" value="1"/>
</dbReference>
<dbReference type="InterPro" id="IPR020843">
    <property type="entry name" value="ER"/>
</dbReference>
<dbReference type="InterPro" id="IPR041694">
    <property type="entry name" value="ADH_N_2"/>
</dbReference>
<proteinExistence type="predicted"/>
<evidence type="ECO:0000313" key="4">
    <source>
        <dbReference type="Proteomes" id="UP001556367"/>
    </source>
</evidence>
<keyword evidence="1" id="KW-0560">Oxidoreductase</keyword>
<dbReference type="InterPro" id="IPR011032">
    <property type="entry name" value="GroES-like_sf"/>
</dbReference>
<gene>
    <name evidence="3" type="ORF">HGRIS_010131</name>
</gene>
<evidence type="ECO:0000313" key="3">
    <source>
        <dbReference type="EMBL" id="KAL0950135.1"/>
    </source>
</evidence>
<keyword evidence="4" id="KW-1185">Reference proteome</keyword>
<feature type="domain" description="Enoyl reductase (ER)" evidence="2">
    <location>
        <begin position="22"/>
        <end position="345"/>
    </location>
</feature>
<reference evidence="4" key="1">
    <citation type="submission" date="2024-06" db="EMBL/GenBank/DDBJ databases">
        <title>Multi-omics analyses provide insights into the biosynthesis of the anticancer antibiotic pleurotin in Hohenbuehelia grisea.</title>
        <authorList>
            <person name="Weaver J.A."/>
            <person name="Alberti F."/>
        </authorList>
    </citation>
    <scope>NUCLEOTIDE SEQUENCE [LARGE SCALE GENOMIC DNA]</scope>
    <source>
        <strain evidence="4">T-177</strain>
    </source>
</reference>
<dbReference type="InterPro" id="IPR045010">
    <property type="entry name" value="MDR_fam"/>
</dbReference>
<dbReference type="InterPro" id="IPR013149">
    <property type="entry name" value="ADH-like_C"/>
</dbReference>
<dbReference type="SUPFAM" id="SSF50129">
    <property type="entry name" value="GroES-like"/>
    <property type="match status" value="1"/>
</dbReference>
<evidence type="ECO:0000259" key="2">
    <source>
        <dbReference type="SMART" id="SM00829"/>
    </source>
</evidence>
<evidence type="ECO:0000256" key="1">
    <source>
        <dbReference type="ARBA" id="ARBA00023002"/>
    </source>
</evidence>
<dbReference type="Gene3D" id="3.90.180.10">
    <property type="entry name" value="Medium-chain alcohol dehydrogenases, catalytic domain"/>
    <property type="match status" value="1"/>
</dbReference>